<feature type="region of interest" description="Disordered" evidence="1">
    <location>
        <begin position="1"/>
        <end position="49"/>
    </location>
</feature>
<accession>A0A426XIW6</accession>
<feature type="compositionally biased region" description="Basic and acidic residues" evidence="1">
    <location>
        <begin position="11"/>
        <end position="25"/>
    </location>
</feature>
<evidence type="ECO:0000313" key="2">
    <source>
        <dbReference type="EMBL" id="RRT39417.1"/>
    </source>
</evidence>
<proteinExistence type="predicted"/>
<dbReference type="EMBL" id="AMZH03020208">
    <property type="protein sequence ID" value="RRT39417.1"/>
    <property type="molecule type" value="Genomic_DNA"/>
</dbReference>
<evidence type="ECO:0000313" key="3">
    <source>
        <dbReference type="Proteomes" id="UP000287651"/>
    </source>
</evidence>
<protein>
    <submittedName>
        <fullName evidence="2">Uncharacterized protein</fullName>
    </submittedName>
</protein>
<gene>
    <name evidence="2" type="ORF">B296_00059168</name>
</gene>
<organism evidence="2 3">
    <name type="scientific">Ensete ventricosum</name>
    <name type="common">Abyssinian banana</name>
    <name type="synonym">Musa ensete</name>
    <dbReference type="NCBI Taxonomy" id="4639"/>
    <lineage>
        <taxon>Eukaryota</taxon>
        <taxon>Viridiplantae</taxon>
        <taxon>Streptophyta</taxon>
        <taxon>Embryophyta</taxon>
        <taxon>Tracheophyta</taxon>
        <taxon>Spermatophyta</taxon>
        <taxon>Magnoliopsida</taxon>
        <taxon>Liliopsida</taxon>
        <taxon>Zingiberales</taxon>
        <taxon>Musaceae</taxon>
        <taxon>Ensete</taxon>
    </lineage>
</organism>
<dbReference type="AlphaFoldDB" id="A0A426XIW6"/>
<reference evidence="2 3" key="1">
    <citation type="journal article" date="2014" name="Agronomy (Basel)">
        <title>A Draft Genome Sequence for Ensete ventricosum, the Drought-Tolerant Tree Against Hunger.</title>
        <authorList>
            <person name="Harrison J."/>
            <person name="Moore K.A."/>
            <person name="Paszkiewicz K."/>
            <person name="Jones T."/>
            <person name="Grant M."/>
            <person name="Ambacheew D."/>
            <person name="Muzemil S."/>
            <person name="Studholme D.J."/>
        </authorList>
    </citation>
    <scope>NUCLEOTIDE SEQUENCE [LARGE SCALE GENOMIC DNA]</scope>
</reference>
<feature type="non-terminal residue" evidence="2">
    <location>
        <position position="1"/>
    </location>
</feature>
<evidence type="ECO:0000256" key="1">
    <source>
        <dbReference type="SAM" id="MobiDB-lite"/>
    </source>
</evidence>
<name>A0A426XIW6_ENSVE</name>
<comment type="caution">
    <text evidence="2">The sequence shown here is derived from an EMBL/GenBank/DDBJ whole genome shotgun (WGS) entry which is preliminary data.</text>
</comment>
<sequence length="154" mass="17880">RKRKVHAGGRRPTEKVTERIEETASLHRKAERVESGQPPTEERQPRRQKRLLLFTEKQMRGKCTLAEESRLENDCCGKGRATTVVMVGAWEAEEAEREGCYCCWRGLRLRSLLVEKSGWHQRLGRRVEQRQGTYSCYDREGGRELLSIAIYCLS</sequence>
<dbReference type="Proteomes" id="UP000287651">
    <property type="component" value="Unassembled WGS sequence"/>
</dbReference>